<protein>
    <submittedName>
        <fullName evidence="4">Uncharacterized protein YcnI/predicted anti-sigma-YlaC factor YlaD</fullName>
    </submittedName>
</protein>
<feature type="transmembrane region" description="Helical" evidence="1">
    <location>
        <begin position="81"/>
        <end position="101"/>
    </location>
</feature>
<feature type="transmembrane region" description="Helical" evidence="1">
    <location>
        <begin position="113"/>
        <end position="133"/>
    </location>
</feature>
<keyword evidence="5" id="KW-1185">Reference proteome</keyword>
<reference evidence="4 5" key="1">
    <citation type="submission" date="2020-08" db="EMBL/GenBank/DDBJ databases">
        <title>Genomic Encyclopedia of Archaeal and Bacterial Type Strains, Phase II (KMG-II): from individual species to whole genera.</title>
        <authorList>
            <person name="Goeker M."/>
        </authorList>
    </citation>
    <scope>NUCLEOTIDE SEQUENCE [LARGE SCALE GENOMIC DNA]</scope>
    <source>
        <strain evidence="4 5">DSM 43850</strain>
    </source>
</reference>
<gene>
    <name evidence="4" type="ORF">BC739_004330</name>
</gene>
<dbReference type="Pfam" id="PF07987">
    <property type="entry name" value="DUF1775"/>
    <property type="match status" value="1"/>
</dbReference>
<organism evidence="4 5">
    <name type="scientific">Kutzneria viridogrisea</name>
    <dbReference type="NCBI Taxonomy" id="47990"/>
    <lineage>
        <taxon>Bacteria</taxon>
        <taxon>Bacillati</taxon>
        <taxon>Actinomycetota</taxon>
        <taxon>Actinomycetes</taxon>
        <taxon>Pseudonocardiales</taxon>
        <taxon>Pseudonocardiaceae</taxon>
        <taxon>Kutzneria</taxon>
    </lineage>
</organism>
<dbReference type="InterPro" id="IPR027383">
    <property type="entry name" value="Znf_put"/>
</dbReference>
<dbReference type="CDD" id="cd08545">
    <property type="entry name" value="YcnI_like"/>
    <property type="match status" value="1"/>
</dbReference>
<keyword evidence="1" id="KW-0812">Transmembrane</keyword>
<evidence type="ECO:0000259" key="2">
    <source>
        <dbReference type="Pfam" id="PF07987"/>
    </source>
</evidence>
<feature type="domain" description="Putative zinc-finger" evidence="3">
    <location>
        <begin position="3"/>
        <end position="34"/>
    </location>
</feature>
<dbReference type="Gene3D" id="2.60.40.2230">
    <property type="entry name" value="Uncharacterised protein YcnI-like PF07987, DUF1775"/>
    <property type="match status" value="1"/>
</dbReference>
<feature type="transmembrane region" description="Helical" evidence="1">
    <location>
        <begin position="140"/>
        <end position="158"/>
    </location>
</feature>
<keyword evidence="1" id="KW-1133">Transmembrane helix</keyword>
<evidence type="ECO:0000313" key="4">
    <source>
        <dbReference type="EMBL" id="MBA8927124.1"/>
    </source>
</evidence>
<evidence type="ECO:0000259" key="3">
    <source>
        <dbReference type="Pfam" id="PF13490"/>
    </source>
</evidence>
<feature type="transmembrane region" description="Helical" evidence="1">
    <location>
        <begin position="218"/>
        <end position="238"/>
    </location>
</feature>
<dbReference type="Proteomes" id="UP000517916">
    <property type="component" value="Unassembled WGS sequence"/>
</dbReference>
<feature type="domain" description="YncI copper-binding" evidence="2">
    <location>
        <begin position="239"/>
        <end position="384"/>
    </location>
</feature>
<dbReference type="RefSeq" id="WP_318296472.1">
    <property type="nucleotide sequence ID" value="NZ_BAAABQ010000057.1"/>
</dbReference>
<feature type="transmembrane region" description="Helical" evidence="1">
    <location>
        <begin position="170"/>
        <end position="191"/>
    </location>
</feature>
<keyword evidence="1" id="KW-0472">Membrane</keyword>
<name>A0ABR6BJP8_9PSEU</name>
<accession>A0ABR6BJP8</accession>
<dbReference type="InterPro" id="IPR038507">
    <property type="entry name" value="YcnI-like_sf"/>
</dbReference>
<comment type="caution">
    <text evidence="4">The sequence shown here is derived from an EMBL/GenBank/DDBJ whole genome shotgun (WGS) entry which is preliminary data.</text>
</comment>
<sequence>MDCGIAREALSAVVDGEEPGLSGLDAHLAACPACTTWQAQASRIGRLAAISAAEPGPDLTSSVLARVSLPRPARGRSALRVALLAVAVAQVLVGAVELLATGSMPMMSMQGHVQHETSAFNLALGVVLLRVAADPTRARAQLPLLASLVGVLAAISAVDLVHSSVSWQRLATHVPVLLGLLLTLVSSRTGTDRRPGTTRRRGAGQTWRLLMDFRTRRTTAVGALVLGGLLAGVGSAAAHVTAQPSTAAQGGFTKIAFRVPNEQDKASTNSVEVSLPADHPIASVATRALPGWTVKVDKSALAKPVKTDDGEVTEAVSKITWSGGRIGPGSFEDFEVSLGPLPTDTSTLVFKAIQTYDNGDVVRWIDTAKPGGAEPEHPAPTLALTPKATAEPVATKASVADSTSDSTGVLLGGIATVLAVVAAVFSVLAWRRSRESA</sequence>
<feature type="transmembrane region" description="Helical" evidence="1">
    <location>
        <begin position="409"/>
        <end position="430"/>
    </location>
</feature>
<evidence type="ECO:0000313" key="5">
    <source>
        <dbReference type="Proteomes" id="UP000517916"/>
    </source>
</evidence>
<dbReference type="EMBL" id="JACJID010000003">
    <property type="protein sequence ID" value="MBA8927124.1"/>
    <property type="molecule type" value="Genomic_DNA"/>
</dbReference>
<evidence type="ECO:0000256" key="1">
    <source>
        <dbReference type="SAM" id="Phobius"/>
    </source>
</evidence>
<dbReference type="InterPro" id="IPR012533">
    <property type="entry name" value="YcnI-copper_dom"/>
</dbReference>
<dbReference type="Pfam" id="PF13490">
    <property type="entry name" value="zf-HC2"/>
    <property type="match status" value="1"/>
</dbReference>
<proteinExistence type="predicted"/>